<dbReference type="PANTHER" id="PTHR42943:SF2">
    <property type="entry name" value="GLUTATHIONE S-TRANSFERASE KAPPA 1"/>
    <property type="match status" value="1"/>
</dbReference>
<comment type="similarity">
    <text evidence="1">Belongs to the GST superfamily. NadH family.</text>
</comment>
<dbReference type="InterPro" id="IPR051924">
    <property type="entry name" value="GST_Kappa/NadH"/>
</dbReference>
<evidence type="ECO:0000313" key="4">
    <source>
        <dbReference type="Proteomes" id="UP001262410"/>
    </source>
</evidence>
<evidence type="ECO:0000313" key="3">
    <source>
        <dbReference type="EMBL" id="MDR6289272.1"/>
    </source>
</evidence>
<dbReference type="InterPro" id="IPR001853">
    <property type="entry name" value="DSBA-like_thioredoxin_dom"/>
</dbReference>
<dbReference type="CDD" id="cd03022">
    <property type="entry name" value="DsbA_HCCA_Iso"/>
    <property type="match status" value="1"/>
</dbReference>
<gene>
    <name evidence="3" type="ORF">E9232_001787</name>
</gene>
<proteinExistence type="inferred from homology"/>
<accession>A0ABU1JLR1</accession>
<comment type="catalytic activity">
    <reaction evidence="1">
        <text>2-hydroxychromene-2-carboxylate = (3E)-4-(2-hydroxyphenyl)-2-oxobut-3-enoate</text>
        <dbReference type="Rhea" id="RHEA:27401"/>
        <dbReference type="ChEBI" id="CHEBI:59350"/>
        <dbReference type="ChEBI" id="CHEBI:59353"/>
        <dbReference type="EC" id="5.99.1.4"/>
    </reaction>
</comment>
<reference evidence="3 4" key="1">
    <citation type="submission" date="2023-07" db="EMBL/GenBank/DDBJ databases">
        <title>Sorghum-associated microbial communities from plants grown in Nebraska, USA.</title>
        <authorList>
            <person name="Schachtman D."/>
        </authorList>
    </citation>
    <scope>NUCLEOTIDE SEQUENCE [LARGE SCALE GENOMIC DNA]</scope>
    <source>
        <strain evidence="3 4">584</strain>
    </source>
</reference>
<protein>
    <recommendedName>
        <fullName evidence="1">2-hydroxychromene-2-carboxylate isomerase</fullName>
        <ecNumber evidence="1">5.99.1.4</ecNumber>
    </recommendedName>
</protein>
<evidence type="ECO:0000259" key="2">
    <source>
        <dbReference type="Pfam" id="PF01323"/>
    </source>
</evidence>
<dbReference type="InterPro" id="IPR044087">
    <property type="entry name" value="NahD-like"/>
</dbReference>
<dbReference type="EC" id="5.99.1.4" evidence="1"/>
<dbReference type="Proteomes" id="UP001262410">
    <property type="component" value="Unassembled WGS sequence"/>
</dbReference>
<feature type="domain" description="DSBA-like thioredoxin" evidence="2">
    <location>
        <begin position="5"/>
        <end position="195"/>
    </location>
</feature>
<evidence type="ECO:0000256" key="1">
    <source>
        <dbReference type="PIRNR" id="PIRNR006386"/>
    </source>
</evidence>
<dbReference type="InterPro" id="IPR036249">
    <property type="entry name" value="Thioredoxin-like_sf"/>
</dbReference>
<sequence length="200" mass="21513">MPSPIEFYFDFASPYGYLAATQIDALAARHGRTVAWKPVLLGPILKHTGGQPNRAIPLRGPYMEADAPRFAAYLGVPFTAPAQWPIAALAPSRAVWWLADREPGKAHDLAAALYDAHWGRGEDIAAPEAVTRIAAGLGLPEAETAAAIQAPEVKDRLRAETEAAMAKGVFGSPFFRLDGEGFWGADRLDHLAWRLKAGAS</sequence>
<dbReference type="PIRSF" id="PIRSF006386">
    <property type="entry name" value="HCCAis_GSTk"/>
    <property type="match status" value="1"/>
</dbReference>
<keyword evidence="4" id="KW-1185">Reference proteome</keyword>
<organism evidence="3 4">
    <name type="scientific">Inquilinus ginsengisoli</name>
    <dbReference type="NCBI Taxonomy" id="363840"/>
    <lineage>
        <taxon>Bacteria</taxon>
        <taxon>Pseudomonadati</taxon>
        <taxon>Pseudomonadota</taxon>
        <taxon>Alphaproteobacteria</taxon>
        <taxon>Rhodospirillales</taxon>
        <taxon>Rhodospirillaceae</taxon>
        <taxon>Inquilinus</taxon>
    </lineage>
</organism>
<dbReference type="Pfam" id="PF01323">
    <property type="entry name" value="DSBA"/>
    <property type="match status" value="1"/>
</dbReference>
<name>A0ABU1JLR1_9PROT</name>
<keyword evidence="1 3" id="KW-0413">Isomerase</keyword>
<comment type="caution">
    <text evidence="3">The sequence shown here is derived from an EMBL/GenBank/DDBJ whole genome shotgun (WGS) entry which is preliminary data.</text>
</comment>
<dbReference type="SUPFAM" id="SSF52833">
    <property type="entry name" value="Thioredoxin-like"/>
    <property type="match status" value="1"/>
</dbReference>
<dbReference type="PANTHER" id="PTHR42943">
    <property type="entry name" value="GLUTATHIONE S-TRANSFERASE KAPPA"/>
    <property type="match status" value="1"/>
</dbReference>
<dbReference type="EMBL" id="JAVDPW010000003">
    <property type="protein sequence ID" value="MDR6289272.1"/>
    <property type="molecule type" value="Genomic_DNA"/>
</dbReference>
<dbReference type="Gene3D" id="3.40.30.10">
    <property type="entry name" value="Glutaredoxin"/>
    <property type="match status" value="1"/>
</dbReference>
<dbReference type="GO" id="GO:0016853">
    <property type="term" value="F:isomerase activity"/>
    <property type="evidence" value="ECO:0007669"/>
    <property type="project" value="UniProtKB-KW"/>
</dbReference>
<dbReference type="RefSeq" id="WP_309793479.1">
    <property type="nucleotide sequence ID" value="NZ_JAVDPW010000003.1"/>
</dbReference>
<dbReference type="InterPro" id="IPR014440">
    <property type="entry name" value="HCCAis_GSTk"/>
</dbReference>